<evidence type="ECO:0000256" key="6">
    <source>
        <dbReference type="ARBA" id="ARBA00022989"/>
    </source>
</evidence>
<dbReference type="STRING" id="91360.SAMN05660330_02404"/>
<dbReference type="InterPro" id="IPR000060">
    <property type="entry name" value="BCCT_transptr"/>
</dbReference>
<keyword evidence="10" id="KW-1185">Reference proteome</keyword>
<feature type="transmembrane region" description="Helical" evidence="8">
    <location>
        <begin position="453"/>
        <end position="470"/>
    </location>
</feature>
<evidence type="ECO:0000313" key="10">
    <source>
        <dbReference type="Proteomes" id="UP000199073"/>
    </source>
</evidence>
<dbReference type="PANTHER" id="PTHR30047">
    <property type="entry name" value="HIGH-AFFINITY CHOLINE TRANSPORT PROTEIN-RELATED"/>
    <property type="match status" value="1"/>
</dbReference>
<name>A0A1H0RTT0_9BACT</name>
<keyword evidence="7 8" id="KW-0472">Membrane</keyword>
<gene>
    <name evidence="9" type="ORF">SAMN05660330_02404</name>
</gene>
<dbReference type="Proteomes" id="UP000199073">
    <property type="component" value="Unassembled WGS sequence"/>
</dbReference>
<feature type="transmembrane region" description="Helical" evidence="8">
    <location>
        <begin position="154"/>
        <end position="173"/>
    </location>
</feature>
<dbReference type="Pfam" id="PF02028">
    <property type="entry name" value="BCCT"/>
    <property type="match status" value="1"/>
</dbReference>
<feature type="transmembrane region" description="Helical" evidence="8">
    <location>
        <begin position="98"/>
        <end position="117"/>
    </location>
</feature>
<feature type="transmembrane region" description="Helical" evidence="8">
    <location>
        <begin position="354"/>
        <end position="380"/>
    </location>
</feature>
<proteinExistence type="inferred from homology"/>
<feature type="transmembrane region" description="Helical" evidence="8">
    <location>
        <begin position="20"/>
        <end position="37"/>
    </location>
</feature>
<dbReference type="RefSeq" id="WP_092223126.1">
    <property type="nucleotide sequence ID" value="NZ_FNJI01000016.1"/>
</dbReference>
<reference evidence="9 10" key="1">
    <citation type="submission" date="2016-10" db="EMBL/GenBank/DDBJ databases">
        <authorList>
            <person name="de Groot N.N."/>
        </authorList>
    </citation>
    <scope>NUCLEOTIDE SEQUENCE [LARGE SCALE GENOMIC DNA]</scope>
    <source>
        <strain evidence="9 10">DSM 12130</strain>
    </source>
</reference>
<feature type="transmembrane region" description="Helical" evidence="8">
    <location>
        <begin position="400"/>
        <end position="427"/>
    </location>
</feature>
<evidence type="ECO:0000256" key="8">
    <source>
        <dbReference type="SAM" id="Phobius"/>
    </source>
</evidence>
<organism evidence="9 10">
    <name type="scientific">Desulforhopalus singaporensis</name>
    <dbReference type="NCBI Taxonomy" id="91360"/>
    <lineage>
        <taxon>Bacteria</taxon>
        <taxon>Pseudomonadati</taxon>
        <taxon>Thermodesulfobacteriota</taxon>
        <taxon>Desulfobulbia</taxon>
        <taxon>Desulfobulbales</taxon>
        <taxon>Desulfocapsaceae</taxon>
        <taxon>Desulforhopalus</taxon>
    </lineage>
</organism>
<evidence type="ECO:0000313" key="9">
    <source>
        <dbReference type="EMBL" id="SDP32386.1"/>
    </source>
</evidence>
<feature type="transmembrane region" description="Helical" evidence="8">
    <location>
        <begin position="239"/>
        <end position="261"/>
    </location>
</feature>
<dbReference type="GO" id="GO:0005886">
    <property type="term" value="C:plasma membrane"/>
    <property type="evidence" value="ECO:0007669"/>
    <property type="project" value="UniProtKB-SubCell"/>
</dbReference>
<accession>A0A1H0RTT0</accession>
<keyword evidence="4" id="KW-1003">Cell membrane</keyword>
<evidence type="ECO:0000256" key="5">
    <source>
        <dbReference type="ARBA" id="ARBA00022692"/>
    </source>
</evidence>
<protein>
    <submittedName>
        <fullName evidence="9">Choline-glycine betaine transporter</fullName>
    </submittedName>
</protein>
<keyword evidence="3" id="KW-0813">Transport</keyword>
<feature type="transmembrane region" description="Helical" evidence="8">
    <location>
        <begin position="201"/>
        <end position="227"/>
    </location>
</feature>
<comment type="similarity">
    <text evidence="2">Belongs to the BCCT transporter (TC 2.A.15) family.</text>
</comment>
<dbReference type="AlphaFoldDB" id="A0A1H0RTT0"/>
<feature type="transmembrane region" description="Helical" evidence="8">
    <location>
        <begin position="273"/>
        <end position="293"/>
    </location>
</feature>
<feature type="transmembrane region" description="Helical" evidence="8">
    <location>
        <begin position="57"/>
        <end position="77"/>
    </location>
</feature>
<evidence type="ECO:0000256" key="2">
    <source>
        <dbReference type="ARBA" id="ARBA00005658"/>
    </source>
</evidence>
<feature type="transmembrane region" description="Helical" evidence="8">
    <location>
        <begin position="320"/>
        <end position="342"/>
    </location>
</feature>
<dbReference type="PANTHER" id="PTHR30047:SF7">
    <property type="entry name" value="HIGH-AFFINITY CHOLINE TRANSPORT PROTEIN"/>
    <property type="match status" value="1"/>
</dbReference>
<dbReference type="EMBL" id="FNJI01000016">
    <property type="protein sequence ID" value="SDP32386.1"/>
    <property type="molecule type" value="Genomic_DNA"/>
</dbReference>
<dbReference type="GO" id="GO:0022857">
    <property type="term" value="F:transmembrane transporter activity"/>
    <property type="evidence" value="ECO:0007669"/>
    <property type="project" value="InterPro"/>
</dbReference>
<evidence type="ECO:0000256" key="1">
    <source>
        <dbReference type="ARBA" id="ARBA00004651"/>
    </source>
</evidence>
<sequence length="525" mass="56293">MDDKTADNKTFGWSTIEWPVFLVSGGGLLLFVILSLVDADFVSGQVNKYFGLSCKYFGAYWQWLLLLNFFIAMALAVSKYGSVRLGGTDVPEMSTFRWVAIIMCTLLAGGGVFWSAAEPMYYFTSPPPAFGAIEAGTTAAVIPAMEQAFLHWGFLAWSILGTLGAVVLMYVHYHKGHPLQARALLYPVFGEKIMTSTLGQLAEGCSILAVAAGTIGPIGFLGLQVSYALNQLFSIPDAYVTQLAIIIALVILYTISAITGIHKGIQLLSRINVLLTVALVALILVIGPGGFIIDTFTQAMGSYVKDFTFLSLFRGDTGWLSWWTVFFWGWFLGYGPLMAVLVARISRGRTIREIMIAVGVIAPLATHFWFTILGGTGIFFELGNAGVISGPLKEAGLPAALLAVVGQLPLSSLLTPVFLALIFIFLATTGDSMSLSMAICVTGQDDPPRSMRVFWAVSMGVAAAILIKMGSGGIGALQSFIVITAVPVGFIMLPTLWGGPKMAKALYDEQEQRMAAAADTVGTMN</sequence>
<evidence type="ECO:0000256" key="3">
    <source>
        <dbReference type="ARBA" id="ARBA00022448"/>
    </source>
</evidence>
<dbReference type="OrthoDB" id="9775735at2"/>
<evidence type="ECO:0000256" key="4">
    <source>
        <dbReference type="ARBA" id="ARBA00022475"/>
    </source>
</evidence>
<evidence type="ECO:0000256" key="7">
    <source>
        <dbReference type="ARBA" id="ARBA00023136"/>
    </source>
</evidence>
<keyword evidence="5 8" id="KW-0812">Transmembrane</keyword>
<feature type="transmembrane region" description="Helical" evidence="8">
    <location>
        <begin position="476"/>
        <end position="497"/>
    </location>
</feature>
<comment type="subcellular location">
    <subcellularLocation>
        <location evidence="1">Cell membrane</location>
        <topology evidence="1">Multi-pass membrane protein</topology>
    </subcellularLocation>
</comment>
<keyword evidence="6 8" id="KW-1133">Transmembrane helix</keyword>